<dbReference type="SUPFAM" id="SSF141523">
    <property type="entry name" value="L,D-transpeptidase catalytic domain-like"/>
    <property type="match status" value="1"/>
</dbReference>
<sequence>MTARFDFLHICLTHQQLFAYQGGQLVWQCAVSTGANGIGEANNSGKTPRGWHRIRARIGDGLPLGAVLRGRRWTGEILDAALEQAAPERDWILTRILWLCGLEHGFNRGPGCDTFHRYIYLHGTPDSQPMGVAKSHGCIRLHNRDMLTLFAATPYNCRVFLAEHPLDQLALNALLKDVQCKAH</sequence>
<dbReference type="PANTHER" id="PTHR30582">
    <property type="entry name" value="L,D-TRANSPEPTIDASE"/>
    <property type="match status" value="1"/>
</dbReference>
<evidence type="ECO:0000256" key="1">
    <source>
        <dbReference type="ARBA" id="ARBA00004752"/>
    </source>
</evidence>
<keyword evidence="12" id="KW-1185">Reference proteome</keyword>
<evidence type="ECO:0000256" key="5">
    <source>
        <dbReference type="ARBA" id="ARBA00022801"/>
    </source>
</evidence>
<dbReference type="GO" id="GO:0071555">
    <property type="term" value="P:cell wall organization"/>
    <property type="evidence" value="ECO:0007669"/>
    <property type="project" value="UniProtKB-UniRule"/>
</dbReference>
<keyword evidence="7 9" id="KW-0573">Peptidoglycan synthesis</keyword>
<dbReference type="Gene3D" id="2.40.440.10">
    <property type="entry name" value="L,D-transpeptidase catalytic domain-like"/>
    <property type="match status" value="1"/>
</dbReference>
<dbReference type="GO" id="GO:0005576">
    <property type="term" value="C:extracellular region"/>
    <property type="evidence" value="ECO:0007669"/>
    <property type="project" value="TreeGrafter"/>
</dbReference>
<feature type="active site" description="Nucleophile" evidence="9">
    <location>
        <position position="138"/>
    </location>
</feature>
<evidence type="ECO:0000256" key="9">
    <source>
        <dbReference type="PROSITE-ProRule" id="PRU01373"/>
    </source>
</evidence>
<dbReference type="InterPro" id="IPR005490">
    <property type="entry name" value="LD_TPept_cat_dom"/>
</dbReference>
<comment type="similarity">
    <text evidence="2">Belongs to the YkuD family.</text>
</comment>
<evidence type="ECO:0000259" key="10">
    <source>
        <dbReference type="PROSITE" id="PS52029"/>
    </source>
</evidence>
<proteinExistence type="inferred from homology"/>
<gene>
    <name evidence="11" type="ORF">SAMN05216214_10844</name>
</gene>
<evidence type="ECO:0000256" key="8">
    <source>
        <dbReference type="ARBA" id="ARBA00023316"/>
    </source>
</evidence>
<comment type="pathway">
    <text evidence="1 9">Cell wall biogenesis; peptidoglycan biosynthesis.</text>
</comment>
<dbReference type="Pfam" id="PF03734">
    <property type="entry name" value="YkuD"/>
    <property type="match status" value="1"/>
</dbReference>
<organism evidence="11 12">
    <name type="scientific">Atopomonas hussainii</name>
    <dbReference type="NCBI Taxonomy" id="1429083"/>
    <lineage>
        <taxon>Bacteria</taxon>
        <taxon>Pseudomonadati</taxon>
        <taxon>Pseudomonadota</taxon>
        <taxon>Gammaproteobacteria</taxon>
        <taxon>Pseudomonadales</taxon>
        <taxon>Pseudomonadaceae</taxon>
        <taxon>Atopomonas</taxon>
    </lineage>
</organism>
<dbReference type="GO" id="GO:0008360">
    <property type="term" value="P:regulation of cell shape"/>
    <property type="evidence" value="ECO:0007669"/>
    <property type="project" value="UniProtKB-UniRule"/>
</dbReference>
<evidence type="ECO:0000256" key="2">
    <source>
        <dbReference type="ARBA" id="ARBA00005992"/>
    </source>
</evidence>
<keyword evidence="5" id="KW-0378">Hydrolase</keyword>
<dbReference type="Proteomes" id="UP000185766">
    <property type="component" value="Unassembled WGS sequence"/>
</dbReference>
<feature type="domain" description="L,D-TPase catalytic" evidence="10">
    <location>
        <begin position="6"/>
        <end position="162"/>
    </location>
</feature>
<dbReference type="CDD" id="cd16913">
    <property type="entry name" value="YkuD_like"/>
    <property type="match status" value="1"/>
</dbReference>
<dbReference type="STRING" id="1429083.GCA_001885685_00865"/>
<protein>
    <submittedName>
        <fullName evidence="11">L,D-transpeptidase catalytic domain</fullName>
    </submittedName>
</protein>
<reference evidence="11 12" key="1">
    <citation type="submission" date="2016-10" db="EMBL/GenBank/DDBJ databases">
        <authorList>
            <person name="de Groot N.N."/>
        </authorList>
    </citation>
    <scope>NUCLEOTIDE SEQUENCE [LARGE SCALE GENOMIC DNA]</scope>
    <source>
        <strain evidence="11 12">JCM 19513</strain>
    </source>
</reference>
<dbReference type="GO" id="GO:0016757">
    <property type="term" value="F:glycosyltransferase activity"/>
    <property type="evidence" value="ECO:0007669"/>
    <property type="project" value="UniProtKB-KW"/>
</dbReference>
<dbReference type="InterPro" id="IPR050979">
    <property type="entry name" value="LD-transpeptidase"/>
</dbReference>
<dbReference type="GO" id="GO:0018104">
    <property type="term" value="P:peptidoglycan-protein cross-linking"/>
    <property type="evidence" value="ECO:0007669"/>
    <property type="project" value="TreeGrafter"/>
</dbReference>
<evidence type="ECO:0000256" key="4">
    <source>
        <dbReference type="ARBA" id="ARBA00022679"/>
    </source>
</evidence>
<keyword evidence="3" id="KW-0328">Glycosyltransferase</keyword>
<feature type="active site" description="Proton donor/acceptor" evidence="9">
    <location>
        <position position="122"/>
    </location>
</feature>
<dbReference type="EMBL" id="FOAS01000008">
    <property type="protein sequence ID" value="SEL09993.1"/>
    <property type="molecule type" value="Genomic_DNA"/>
</dbReference>
<accession>A0A1H7MFH9</accession>
<dbReference type="UniPathway" id="UPA00219"/>
<keyword evidence="8 9" id="KW-0961">Cell wall biogenesis/degradation</keyword>
<keyword evidence="4" id="KW-0808">Transferase</keyword>
<evidence type="ECO:0000313" key="12">
    <source>
        <dbReference type="Proteomes" id="UP000185766"/>
    </source>
</evidence>
<evidence type="ECO:0000256" key="3">
    <source>
        <dbReference type="ARBA" id="ARBA00022676"/>
    </source>
</evidence>
<dbReference type="AlphaFoldDB" id="A0A1H7MFH9"/>
<keyword evidence="6 9" id="KW-0133">Cell shape</keyword>
<dbReference type="PANTHER" id="PTHR30582:SF24">
    <property type="entry name" value="L,D-TRANSPEPTIDASE ERFK_SRFK-RELATED"/>
    <property type="match status" value="1"/>
</dbReference>
<dbReference type="InterPro" id="IPR038063">
    <property type="entry name" value="Transpep_catalytic_dom"/>
</dbReference>
<evidence type="ECO:0000256" key="6">
    <source>
        <dbReference type="ARBA" id="ARBA00022960"/>
    </source>
</evidence>
<dbReference type="RefSeq" id="WP_074867434.1">
    <property type="nucleotide sequence ID" value="NZ_FOAS01000008.1"/>
</dbReference>
<dbReference type="PROSITE" id="PS52029">
    <property type="entry name" value="LD_TPASE"/>
    <property type="match status" value="1"/>
</dbReference>
<name>A0A1H7MFH9_9GAMM</name>
<dbReference type="GO" id="GO:0071972">
    <property type="term" value="F:peptidoglycan L,D-transpeptidase activity"/>
    <property type="evidence" value="ECO:0007669"/>
    <property type="project" value="TreeGrafter"/>
</dbReference>
<evidence type="ECO:0000256" key="7">
    <source>
        <dbReference type="ARBA" id="ARBA00022984"/>
    </source>
</evidence>
<evidence type="ECO:0000313" key="11">
    <source>
        <dbReference type="EMBL" id="SEL09993.1"/>
    </source>
</evidence>